<sequence length="207" mass="21040">MISYASLPTTSRGGNSRPAALPVPSADGPVDPGSQVVDDRGSAGSVARCKEVGAEISRLDADDLNAQVGDLKPHWRAGPATDAAKVGNDAAPLLPHDGQYGSEYVQLPENIGVEGGLDLGAAAFLHATGQDVSGIVHNKVFVCVGNVQSFNDGAFAGKIREGSGVAGCGYDGISAGEGCQSNLLAEPGGTAGDEPDFGHDGEFFWNF</sequence>
<feature type="compositionally biased region" description="Polar residues" evidence="1">
    <location>
        <begin position="1"/>
        <end position="14"/>
    </location>
</feature>
<dbReference type="AlphaFoldDB" id="A0A0G4KUE8"/>
<dbReference type="EMBL" id="CVQI01004113">
    <property type="protein sequence ID" value="CRK13423.1"/>
    <property type="molecule type" value="Genomic_DNA"/>
</dbReference>
<feature type="region of interest" description="Disordered" evidence="1">
    <location>
        <begin position="1"/>
        <end position="44"/>
    </location>
</feature>
<evidence type="ECO:0000256" key="1">
    <source>
        <dbReference type="SAM" id="MobiDB-lite"/>
    </source>
</evidence>
<accession>A0A0G4KUE8</accession>
<evidence type="ECO:0000313" key="3">
    <source>
        <dbReference type="Proteomes" id="UP000045706"/>
    </source>
</evidence>
<dbReference type="Proteomes" id="UP000045706">
    <property type="component" value="Unassembled WGS sequence"/>
</dbReference>
<proteinExistence type="predicted"/>
<name>A0A0G4KUE8_VERLO</name>
<evidence type="ECO:0000313" key="2">
    <source>
        <dbReference type="EMBL" id="CRK13423.1"/>
    </source>
</evidence>
<reference evidence="3" key="1">
    <citation type="submission" date="2015-05" db="EMBL/GenBank/DDBJ databases">
        <authorList>
            <person name="Fogelqvist Johan"/>
        </authorList>
    </citation>
    <scope>NUCLEOTIDE SEQUENCE [LARGE SCALE GENOMIC DNA]</scope>
</reference>
<organism evidence="2 3">
    <name type="scientific">Verticillium longisporum</name>
    <name type="common">Verticillium dahliae var. longisporum</name>
    <dbReference type="NCBI Taxonomy" id="100787"/>
    <lineage>
        <taxon>Eukaryota</taxon>
        <taxon>Fungi</taxon>
        <taxon>Dikarya</taxon>
        <taxon>Ascomycota</taxon>
        <taxon>Pezizomycotina</taxon>
        <taxon>Sordariomycetes</taxon>
        <taxon>Hypocreomycetidae</taxon>
        <taxon>Glomerellales</taxon>
        <taxon>Plectosphaerellaceae</taxon>
        <taxon>Verticillium</taxon>
    </lineage>
</organism>
<gene>
    <name evidence="2" type="ORF">BN1723_010007</name>
</gene>
<protein>
    <submittedName>
        <fullName evidence="2">Uncharacterized protein</fullName>
    </submittedName>
</protein>